<dbReference type="SUPFAM" id="SSF81383">
    <property type="entry name" value="F-box domain"/>
    <property type="match status" value="1"/>
</dbReference>
<keyword evidence="3" id="KW-1185">Reference proteome</keyword>
<dbReference type="Proteomes" id="UP001497457">
    <property type="component" value="Chromosome 5rd"/>
</dbReference>
<name>A0ABC9ESW9_9POAL</name>
<evidence type="ECO:0000313" key="3">
    <source>
        <dbReference type="Proteomes" id="UP001497457"/>
    </source>
</evidence>
<organism evidence="1 3">
    <name type="scientific">Urochloa decumbens</name>
    <dbReference type="NCBI Taxonomy" id="240449"/>
    <lineage>
        <taxon>Eukaryota</taxon>
        <taxon>Viridiplantae</taxon>
        <taxon>Streptophyta</taxon>
        <taxon>Embryophyta</taxon>
        <taxon>Tracheophyta</taxon>
        <taxon>Spermatophyta</taxon>
        <taxon>Magnoliopsida</taxon>
        <taxon>Liliopsida</taxon>
        <taxon>Poales</taxon>
        <taxon>Poaceae</taxon>
        <taxon>PACMAD clade</taxon>
        <taxon>Panicoideae</taxon>
        <taxon>Panicodae</taxon>
        <taxon>Paniceae</taxon>
        <taxon>Melinidinae</taxon>
        <taxon>Urochloa</taxon>
    </lineage>
</organism>
<gene>
    <name evidence="2" type="ORF">URODEC1_LOCUS103882</name>
    <name evidence="1" type="ORF">URODEC1_LOCUS98215</name>
</gene>
<sequence length="416" mass="47605">MASLFHSLLRFLKAKARRSKLPVLDLSEDLLWEILLRIGSPADLIRASAACVTFRRLIADPCFLRRYRSIHPPLLLGFLGNRSTCSGTSGFQPVEAPHPNAPVARALPRASHFRLDSYLPARRNRWDYCDACDGRVLVNCIRELHGEFNFLHVELAVCDPLSCRWLLLPPIPDDLVASVQVQERNIVRFWPFWTFLVPCRGEDDETLFRVIAVTDCVTKLVVFVFSSDSGSWSLGTSRNWVDLNVPHDISTMRRHKPQCAHGFFFWRVNPTKLLKLDTAMMELSTDNLPPVHHYDLHLVIVEAGEDRLALFSQNSDDTLLNYYTTVQNKNKGYEWQMMNVIPKPVPYDDFAICAGAQGYIFLVGFPKSRYTFNGDGVCFSLEVKTLKIERVSKMKLEYYYLLPFIGYPPAMSPRVI</sequence>
<dbReference type="AlphaFoldDB" id="A0ABC9ESW9"/>
<protein>
    <recommendedName>
        <fullName evidence="4">F-box domain-containing protein</fullName>
    </recommendedName>
</protein>
<reference evidence="1" key="1">
    <citation type="submission" date="2024-10" db="EMBL/GenBank/DDBJ databases">
        <authorList>
            <person name="Ryan C."/>
        </authorList>
    </citation>
    <scope>NUCLEOTIDE SEQUENCE [LARGE SCALE GENOMIC DNA]</scope>
</reference>
<dbReference type="EMBL" id="OZ075115">
    <property type="protein sequence ID" value="CAL5062274.1"/>
    <property type="molecule type" value="Genomic_DNA"/>
</dbReference>
<dbReference type="PANTHER" id="PTHR31264:SF3">
    <property type="entry name" value="OS07G0554100 PROTEIN"/>
    <property type="match status" value="1"/>
</dbReference>
<proteinExistence type="predicted"/>
<evidence type="ECO:0000313" key="1">
    <source>
        <dbReference type="EMBL" id="CAL5062274.1"/>
    </source>
</evidence>
<dbReference type="PANTHER" id="PTHR31264">
    <property type="entry name" value="OS07G0554500 PROTEIN-RELATED"/>
    <property type="match status" value="1"/>
</dbReference>
<evidence type="ECO:0008006" key="4">
    <source>
        <dbReference type="Google" id="ProtNLM"/>
    </source>
</evidence>
<evidence type="ECO:0000313" key="2">
    <source>
        <dbReference type="EMBL" id="CAL5072235.1"/>
    </source>
</evidence>
<dbReference type="Proteomes" id="UP001497457">
    <property type="component" value="Chromosome 6rd"/>
</dbReference>
<dbReference type="EMBL" id="OZ075116">
    <property type="protein sequence ID" value="CAL5072235.1"/>
    <property type="molecule type" value="Genomic_DNA"/>
</dbReference>
<accession>A0ABC9ESW9</accession>
<dbReference type="InterPro" id="IPR036047">
    <property type="entry name" value="F-box-like_dom_sf"/>
</dbReference>